<dbReference type="AlphaFoldDB" id="A0A4V5NLH2"/>
<dbReference type="GO" id="GO:1903785">
    <property type="term" value="P:L-valine transmembrane transport"/>
    <property type="evidence" value="ECO:0007669"/>
    <property type="project" value="TreeGrafter"/>
</dbReference>
<evidence type="ECO:0000313" key="9">
    <source>
        <dbReference type="EMBL" id="TKA95657.1"/>
    </source>
</evidence>
<evidence type="ECO:0000256" key="5">
    <source>
        <dbReference type="ARBA" id="ARBA00022692"/>
    </source>
</evidence>
<dbReference type="PANTHER" id="PTHR34979">
    <property type="entry name" value="INNER MEMBRANE PROTEIN YGAZ"/>
    <property type="match status" value="1"/>
</dbReference>
<keyword evidence="3" id="KW-0813">Transport</keyword>
<evidence type="ECO:0000256" key="3">
    <source>
        <dbReference type="ARBA" id="ARBA00022448"/>
    </source>
</evidence>
<comment type="similarity">
    <text evidence="2">Belongs to the AzlC family.</text>
</comment>
<keyword evidence="4" id="KW-1003">Cell membrane</keyword>
<name>A0A4V5NLH2_9RHOB</name>
<protein>
    <submittedName>
        <fullName evidence="9">Branched-chain amino acid ABC transporter permease</fullName>
    </submittedName>
</protein>
<dbReference type="Proteomes" id="UP000306340">
    <property type="component" value="Unassembled WGS sequence"/>
</dbReference>
<organism evidence="9 10">
    <name type="scientific">Cereibacter changlensis</name>
    <dbReference type="NCBI Taxonomy" id="402884"/>
    <lineage>
        <taxon>Bacteria</taxon>
        <taxon>Pseudomonadati</taxon>
        <taxon>Pseudomonadota</taxon>
        <taxon>Alphaproteobacteria</taxon>
        <taxon>Rhodobacterales</taxon>
        <taxon>Paracoccaceae</taxon>
        <taxon>Cereibacter</taxon>
    </lineage>
</organism>
<evidence type="ECO:0000256" key="1">
    <source>
        <dbReference type="ARBA" id="ARBA00004651"/>
    </source>
</evidence>
<evidence type="ECO:0000256" key="2">
    <source>
        <dbReference type="ARBA" id="ARBA00010735"/>
    </source>
</evidence>
<evidence type="ECO:0000256" key="7">
    <source>
        <dbReference type="ARBA" id="ARBA00023136"/>
    </source>
</evidence>
<dbReference type="Pfam" id="PF03591">
    <property type="entry name" value="AzlC"/>
    <property type="match status" value="1"/>
</dbReference>
<dbReference type="GO" id="GO:0005886">
    <property type="term" value="C:plasma membrane"/>
    <property type="evidence" value="ECO:0007669"/>
    <property type="project" value="UniProtKB-SubCell"/>
</dbReference>
<sequence length="252" mass="26802">MSEQTATYHIAPEDGFQAGVIACLPTVLGYWSIGFAAGGIGTLSGFSVTEVALLAALLYAGSAQFLFYSLALANVGILAIVLGVLLVNARYLLMSSYLSRFFQNKRWGEKFLGGALLTDETFGVAAQRAKASGELPFRWLLGLNLTAYVNWIVANLAGAMLAHYLPEGMIDSLSFSLTAMFVGLLLLTYLASDTRSLELVAIAVAAGMVAILFHAAPANIVLLAATVLGALASALLSLRNLHRNRQWLRPSS</sequence>
<gene>
    <name evidence="9" type="ORF">FAZ78_15680</name>
</gene>
<dbReference type="EMBL" id="SWAU01000161">
    <property type="protein sequence ID" value="TKA95657.1"/>
    <property type="molecule type" value="Genomic_DNA"/>
</dbReference>
<keyword evidence="7 8" id="KW-0472">Membrane</keyword>
<dbReference type="InterPro" id="IPR011606">
    <property type="entry name" value="Brnchd-chn_aa_trnsp_permease"/>
</dbReference>
<reference evidence="9 10" key="1">
    <citation type="submission" date="2019-04" db="EMBL/GenBank/DDBJ databases">
        <title>Crypto-aerobic microbial life in anoxic (sulfidic) marine sediments.</title>
        <authorList>
            <person name="Bhattacharya S."/>
            <person name="Roy C."/>
            <person name="Mondal N."/>
            <person name="Sarkar J."/>
            <person name="Mandal S."/>
            <person name="Rameez M.J."/>
            <person name="Ghosh W."/>
        </authorList>
    </citation>
    <scope>NUCLEOTIDE SEQUENCE [LARGE SCALE GENOMIC DNA]</scope>
    <source>
        <strain evidence="9 10">SBBC</strain>
    </source>
</reference>
<keyword evidence="6 8" id="KW-1133">Transmembrane helix</keyword>
<feature type="transmembrane region" description="Helical" evidence="8">
    <location>
        <begin position="137"/>
        <end position="161"/>
    </location>
</feature>
<evidence type="ECO:0000256" key="8">
    <source>
        <dbReference type="SAM" id="Phobius"/>
    </source>
</evidence>
<dbReference type="PANTHER" id="PTHR34979:SF1">
    <property type="entry name" value="INNER MEMBRANE PROTEIN YGAZ"/>
    <property type="match status" value="1"/>
</dbReference>
<keyword evidence="5 8" id="KW-0812">Transmembrane</keyword>
<feature type="transmembrane region" description="Helical" evidence="8">
    <location>
        <begin position="15"/>
        <end position="33"/>
    </location>
</feature>
<feature type="transmembrane region" description="Helical" evidence="8">
    <location>
        <begin position="66"/>
        <end position="93"/>
    </location>
</feature>
<evidence type="ECO:0000313" key="10">
    <source>
        <dbReference type="Proteomes" id="UP000306340"/>
    </source>
</evidence>
<dbReference type="RefSeq" id="WP_136793427.1">
    <property type="nucleotide sequence ID" value="NZ_SWAU01000161.1"/>
</dbReference>
<evidence type="ECO:0000256" key="4">
    <source>
        <dbReference type="ARBA" id="ARBA00022475"/>
    </source>
</evidence>
<evidence type="ECO:0000256" key="6">
    <source>
        <dbReference type="ARBA" id="ARBA00022989"/>
    </source>
</evidence>
<feature type="transmembrane region" description="Helical" evidence="8">
    <location>
        <begin position="40"/>
        <end position="60"/>
    </location>
</feature>
<feature type="transmembrane region" description="Helical" evidence="8">
    <location>
        <begin position="173"/>
        <end position="190"/>
    </location>
</feature>
<accession>A0A4V5NLH2</accession>
<feature type="transmembrane region" description="Helical" evidence="8">
    <location>
        <begin position="197"/>
        <end position="214"/>
    </location>
</feature>
<proteinExistence type="inferred from homology"/>
<feature type="transmembrane region" description="Helical" evidence="8">
    <location>
        <begin position="220"/>
        <end position="238"/>
    </location>
</feature>
<comment type="caution">
    <text evidence="9">The sequence shown here is derived from an EMBL/GenBank/DDBJ whole genome shotgun (WGS) entry which is preliminary data.</text>
</comment>
<comment type="subcellular location">
    <subcellularLocation>
        <location evidence="1">Cell membrane</location>
        <topology evidence="1">Multi-pass membrane protein</topology>
    </subcellularLocation>
</comment>